<dbReference type="PANTHER" id="PTHR12149:SF8">
    <property type="entry name" value="PROTEIN-RIBULOSAMINE 3-KINASE"/>
    <property type="match status" value="1"/>
</dbReference>
<dbReference type="GO" id="GO:0016301">
    <property type="term" value="F:kinase activity"/>
    <property type="evidence" value="ECO:0007669"/>
    <property type="project" value="UniProtKB-UniRule"/>
</dbReference>
<evidence type="ECO:0000313" key="4">
    <source>
        <dbReference type="Proteomes" id="UP000030004"/>
    </source>
</evidence>
<evidence type="ECO:0000256" key="1">
    <source>
        <dbReference type="ARBA" id="ARBA00009460"/>
    </source>
</evidence>
<keyword evidence="2" id="KW-0808">Transferase</keyword>
<dbReference type="Gene3D" id="1.20.1270.240">
    <property type="match status" value="1"/>
</dbReference>
<evidence type="ECO:0000256" key="2">
    <source>
        <dbReference type="PIRNR" id="PIRNR006221"/>
    </source>
</evidence>
<dbReference type="Pfam" id="PF03881">
    <property type="entry name" value="Fructosamin_kin"/>
    <property type="match status" value="1"/>
</dbReference>
<comment type="caution">
    <text evidence="3">The sequence shown here is derived from an EMBL/GenBank/DDBJ whole genome shotgun (WGS) entry which is preliminary data.</text>
</comment>
<dbReference type="PANTHER" id="PTHR12149">
    <property type="entry name" value="FRUCTOSAMINE 3 KINASE-RELATED PROTEIN"/>
    <property type="match status" value="1"/>
</dbReference>
<dbReference type="Proteomes" id="UP000030004">
    <property type="component" value="Unassembled WGS sequence"/>
</dbReference>
<sequence length="277" mass="29746">MDDTTLDQALTRALGAQVQARTPLHGGDLSDVTRLDLSDGRRVVLKTGPVAGVEARMLDALQAAGAPVPQVLWATDTAFVMTYLPTAPATPTHWQALGHALRALHDHRPEDAPYGWPEDYAFGAVTIPAAPISARREGTWPDFWAEARLAADLSALPADIARRIEALCPRLPDMLPRDPGPGLLHGDLWQGNLHFGPDGAAHLIDPACCHGDGEVDLAMLHLFGQPGPGFNAAYGPLAPGWQTRRPLYQLWPALVHLRLFGSGYRGLVERLLTASGA</sequence>
<dbReference type="OrthoDB" id="5291879at2"/>
<dbReference type="InterPro" id="IPR016477">
    <property type="entry name" value="Fructo-/Ketosamine-3-kinase"/>
</dbReference>
<organism evidence="3 4">
    <name type="scientific">Pseudooceanicola atlanticus</name>
    <dbReference type="NCBI Taxonomy" id="1461694"/>
    <lineage>
        <taxon>Bacteria</taxon>
        <taxon>Pseudomonadati</taxon>
        <taxon>Pseudomonadota</taxon>
        <taxon>Alphaproteobacteria</taxon>
        <taxon>Rhodobacterales</taxon>
        <taxon>Paracoccaceae</taxon>
        <taxon>Pseudooceanicola</taxon>
    </lineage>
</organism>
<dbReference type="Gene3D" id="3.30.200.20">
    <property type="entry name" value="Phosphorylase Kinase, domain 1"/>
    <property type="match status" value="1"/>
</dbReference>
<comment type="similarity">
    <text evidence="1 2">Belongs to the fructosamine kinase family.</text>
</comment>
<gene>
    <name evidence="3" type="ORF">ATO9_04755</name>
</gene>
<protein>
    <recommendedName>
        <fullName evidence="5">Aminoglycoside phosphotransferase</fullName>
    </recommendedName>
</protein>
<name>A0A0A0EH08_9RHOB</name>
<reference evidence="3 4" key="1">
    <citation type="journal article" date="2015" name="Antonie Van Leeuwenhoek">
        <title>Pseudooceanicola atlanticus gen. nov. sp. nov., isolated from surface seawater of the Atlantic Ocean and reclassification of Oceanicola batsensis, Oceanicola marinus, Oceanicola nitratireducens, Oceanicola nanhaiensis, Oceanicola antarcticus and Oceanicola flagellatus, as Pseudooceanicola batsensis comb. nov., Pseudooceanicola marinus comb. nov., Pseudooceanicola nitratireducens comb. nov., Pseudooceanicola nanhaiensis comb. nov., Pseudooceanicola antarcticus comb. nov., and Pseudooceanicola flagellatus comb. nov.</title>
        <authorList>
            <person name="Lai Q."/>
            <person name="Li G."/>
            <person name="Liu X."/>
            <person name="Du Y."/>
            <person name="Sun F."/>
            <person name="Shao Z."/>
        </authorList>
    </citation>
    <scope>NUCLEOTIDE SEQUENCE [LARGE SCALE GENOMIC DNA]</scope>
    <source>
        <strain evidence="3 4">22II-s11g</strain>
    </source>
</reference>
<dbReference type="PIRSF" id="PIRSF006221">
    <property type="entry name" value="Ketosamine-3-kinase"/>
    <property type="match status" value="1"/>
</dbReference>
<dbReference type="AlphaFoldDB" id="A0A0A0EH08"/>
<dbReference type="InterPro" id="IPR011009">
    <property type="entry name" value="Kinase-like_dom_sf"/>
</dbReference>
<dbReference type="EMBL" id="AQQX01000002">
    <property type="protein sequence ID" value="KGM49343.1"/>
    <property type="molecule type" value="Genomic_DNA"/>
</dbReference>
<dbReference type="RefSeq" id="WP_043745996.1">
    <property type="nucleotide sequence ID" value="NZ_AQQX01000002.1"/>
</dbReference>
<dbReference type="eggNOG" id="COG3001">
    <property type="taxonomic scope" value="Bacteria"/>
</dbReference>
<keyword evidence="4" id="KW-1185">Reference proteome</keyword>
<accession>A0A0A0EH08</accession>
<evidence type="ECO:0000313" key="3">
    <source>
        <dbReference type="EMBL" id="KGM49343.1"/>
    </source>
</evidence>
<evidence type="ECO:0008006" key="5">
    <source>
        <dbReference type="Google" id="ProtNLM"/>
    </source>
</evidence>
<proteinExistence type="inferred from homology"/>
<dbReference type="SUPFAM" id="SSF56112">
    <property type="entry name" value="Protein kinase-like (PK-like)"/>
    <property type="match status" value="1"/>
</dbReference>
<keyword evidence="2" id="KW-0418">Kinase</keyword>
<dbReference type="STRING" id="1461694.ATO9_04755"/>
<dbReference type="Gene3D" id="1.10.510.10">
    <property type="entry name" value="Transferase(Phosphotransferase) domain 1"/>
    <property type="match status" value="1"/>
</dbReference>